<dbReference type="OrthoDB" id="10296730at2759"/>
<name>D7FVU8_ECTSI</name>
<dbReference type="EMBL" id="FN648486">
    <property type="protein sequence ID" value="CBJ25468.1"/>
    <property type="molecule type" value="Genomic_DNA"/>
</dbReference>
<protein>
    <submittedName>
        <fullName evidence="1">Uncharacterized protein</fullName>
    </submittedName>
</protein>
<gene>
    <name evidence="1" type="ORF">Esi_0003_0041</name>
</gene>
<keyword evidence="2" id="KW-1185">Reference proteome</keyword>
<dbReference type="InParanoid" id="D7FVU8"/>
<evidence type="ECO:0000313" key="2">
    <source>
        <dbReference type="Proteomes" id="UP000002630"/>
    </source>
</evidence>
<proteinExistence type="predicted"/>
<reference evidence="1 2" key="1">
    <citation type="journal article" date="2010" name="Nature">
        <title>The Ectocarpus genome and the independent evolution of multicellularity in brown algae.</title>
        <authorList>
            <person name="Cock J.M."/>
            <person name="Sterck L."/>
            <person name="Rouze P."/>
            <person name="Scornet D."/>
            <person name="Allen A.E."/>
            <person name="Amoutzias G."/>
            <person name="Anthouard V."/>
            <person name="Artiguenave F."/>
            <person name="Aury J.M."/>
            <person name="Badger J.H."/>
            <person name="Beszteri B."/>
            <person name="Billiau K."/>
            <person name="Bonnet E."/>
            <person name="Bothwell J.H."/>
            <person name="Bowler C."/>
            <person name="Boyen C."/>
            <person name="Brownlee C."/>
            <person name="Carrano C.J."/>
            <person name="Charrier B."/>
            <person name="Cho G.Y."/>
            <person name="Coelho S.M."/>
            <person name="Collen J."/>
            <person name="Corre E."/>
            <person name="Da Silva C."/>
            <person name="Delage L."/>
            <person name="Delaroque N."/>
            <person name="Dittami S.M."/>
            <person name="Doulbeau S."/>
            <person name="Elias M."/>
            <person name="Farnham G."/>
            <person name="Gachon C.M."/>
            <person name="Gschloessl B."/>
            <person name="Heesch S."/>
            <person name="Jabbari K."/>
            <person name="Jubin C."/>
            <person name="Kawai H."/>
            <person name="Kimura K."/>
            <person name="Kloareg B."/>
            <person name="Kupper F.C."/>
            <person name="Lang D."/>
            <person name="Le Bail A."/>
            <person name="Leblanc C."/>
            <person name="Lerouge P."/>
            <person name="Lohr M."/>
            <person name="Lopez P.J."/>
            <person name="Martens C."/>
            <person name="Maumus F."/>
            <person name="Michel G."/>
            <person name="Miranda-Saavedra D."/>
            <person name="Morales J."/>
            <person name="Moreau H."/>
            <person name="Motomura T."/>
            <person name="Nagasato C."/>
            <person name="Napoli C.A."/>
            <person name="Nelson D.R."/>
            <person name="Nyvall-Collen P."/>
            <person name="Peters A.F."/>
            <person name="Pommier C."/>
            <person name="Potin P."/>
            <person name="Poulain J."/>
            <person name="Quesneville H."/>
            <person name="Read B."/>
            <person name="Rensing S.A."/>
            <person name="Ritter A."/>
            <person name="Rousvoal S."/>
            <person name="Samanta M."/>
            <person name="Samson G."/>
            <person name="Schroeder D.C."/>
            <person name="Segurens B."/>
            <person name="Strittmatter M."/>
            <person name="Tonon T."/>
            <person name="Tregear J.W."/>
            <person name="Valentin K."/>
            <person name="von Dassow P."/>
            <person name="Yamagishi T."/>
            <person name="Van de Peer Y."/>
            <person name="Wincker P."/>
        </authorList>
    </citation>
    <scope>NUCLEOTIDE SEQUENCE [LARGE SCALE GENOMIC DNA]</scope>
    <source>
        <strain evidence="2">Ec32 / CCAP1310/4</strain>
    </source>
</reference>
<dbReference type="Proteomes" id="UP000002630">
    <property type="component" value="Linkage Group LG02"/>
</dbReference>
<accession>D7FVU8</accession>
<sequence length="203" mass="22365">MGARCCGLCFCVEGDDKEDALVDNDSNNPYQHEHSKRHAKWCVDDSATERVFVPDASRNKYQVVGLGGATVRMTARLDSPVLRTLPQGTVVVVAQVRSRRAHIIKPMDGWASLSTESGYVILEAIARPTKYKVVYREGIFVRSSPSIEDGRIVRIAPCGTVLKATGKTEIFDAVERVEVEDGWVSMRLREDKGSGAPLLMALN</sequence>
<organism evidence="1 2">
    <name type="scientific">Ectocarpus siliculosus</name>
    <name type="common">Brown alga</name>
    <name type="synonym">Conferva siliculosa</name>
    <dbReference type="NCBI Taxonomy" id="2880"/>
    <lineage>
        <taxon>Eukaryota</taxon>
        <taxon>Sar</taxon>
        <taxon>Stramenopiles</taxon>
        <taxon>Ochrophyta</taxon>
        <taxon>PX clade</taxon>
        <taxon>Phaeophyceae</taxon>
        <taxon>Ectocarpales</taxon>
        <taxon>Ectocarpaceae</taxon>
        <taxon>Ectocarpus</taxon>
    </lineage>
</organism>
<dbReference type="EMBL" id="FN649727">
    <property type="protein sequence ID" value="CBJ25468.1"/>
    <property type="molecule type" value="Genomic_DNA"/>
</dbReference>
<evidence type="ECO:0000313" key="1">
    <source>
        <dbReference type="EMBL" id="CBJ25468.1"/>
    </source>
</evidence>
<dbReference type="AlphaFoldDB" id="D7FVU8"/>